<keyword evidence="2" id="KW-1185">Reference proteome</keyword>
<reference evidence="1 2" key="1">
    <citation type="submission" date="2015-01" db="EMBL/GenBank/DDBJ databases">
        <title>The Genome Sequence of Cryptococcus gattii Ram5.</title>
        <authorList>
            <consortium name="The Broad Institute Genomics Platform"/>
            <person name="Cuomo C."/>
            <person name="Litvintseva A."/>
            <person name="Chen Y."/>
            <person name="Heitman J."/>
            <person name="Sun S."/>
            <person name="Springer D."/>
            <person name="Dromer F."/>
            <person name="Young S."/>
            <person name="Zeng Q."/>
            <person name="Gargeya S."/>
            <person name="Abouelleil A."/>
            <person name="Alvarado L."/>
            <person name="Chapman S.B."/>
            <person name="Gainer-Dewar J."/>
            <person name="Goldberg J."/>
            <person name="Griggs A."/>
            <person name="Gujja S."/>
            <person name="Hansen M."/>
            <person name="Howarth C."/>
            <person name="Imamovic A."/>
            <person name="Larimer J."/>
            <person name="Murphy C."/>
            <person name="Naylor J."/>
            <person name="Pearson M."/>
            <person name="Priest M."/>
            <person name="Roberts A."/>
            <person name="Saif S."/>
            <person name="Shea T."/>
            <person name="Sykes S."/>
            <person name="Wortman J."/>
            <person name="Nusbaum C."/>
            <person name="Birren B."/>
        </authorList>
    </citation>
    <scope>NUCLEOTIDE SEQUENCE [LARGE SCALE GENOMIC DNA]</scope>
    <source>
        <strain evidence="1 2">Ram5</strain>
    </source>
</reference>
<accession>A0A0D0TB99</accession>
<sequence>MIMTITILNRLTRLRPRYHPFKVTVRCLQVPVAKSFHSSW</sequence>
<gene>
    <name evidence="1" type="ORF">I313_00169</name>
</gene>
<name>A0A0D0TB99_9TREE</name>
<evidence type="ECO:0000313" key="1">
    <source>
        <dbReference type="EMBL" id="KIR43327.1"/>
    </source>
</evidence>
<dbReference type="Proteomes" id="UP000053392">
    <property type="component" value="Unassembled WGS sequence"/>
</dbReference>
<proteinExistence type="predicted"/>
<protein>
    <submittedName>
        <fullName evidence="1">Uncharacterized protein</fullName>
    </submittedName>
</protein>
<organism evidence="1 2">
    <name type="scientific">Cryptococcus deuterogattii Ram5</name>
    <dbReference type="NCBI Taxonomy" id="1296110"/>
    <lineage>
        <taxon>Eukaryota</taxon>
        <taxon>Fungi</taxon>
        <taxon>Dikarya</taxon>
        <taxon>Basidiomycota</taxon>
        <taxon>Agaricomycotina</taxon>
        <taxon>Tremellomycetes</taxon>
        <taxon>Tremellales</taxon>
        <taxon>Cryptococcaceae</taxon>
        <taxon>Cryptococcus</taxon>
        <taxon>Cryptococcus gattii species complex</taxon>
    </lineage>
</organism>
<dbReference type="AlphaFoldDB" id="A0A0D0TB99"/>
<dbReference type="HOGENOM" id="CLU_3299335_0_0_1"/>
<evidence type="ECO:0000313" key="2">
    <source>
        <dbReference type="Proteomes" id="UP000053392"/>
    </source>
</evidence>
<dbReference type="EMBL" id="KN847896">
    <property type="protein sequence ID" value="KIR43327.1"/>
    <property type="molecule type" value="Genomic_DNA"/>
</dbReference>